<gene>
    <name evidence="6" type="ORF">H9624_07835</name>
</gene>
<evidence type="ECO:0000256" key="5">
    <source>
        <dbReference type="SAM" id="Phobius"/>
    </source>
</evidence>
<dbReference type="EMBL" id="JACSPO010000003">
    <property type="protein sequence ID" value="MBD8062232.1"/>
    <property type="molecule type" value="Genomic_DNA"/>
</dbReference>
<feature type="transmembrane region" description="Helical" evidence="5">
    <location>
        <begin position="95"/>
        <end position="114"/>
    </location>
</feature>
<feature type="transmembrane region" description="Helical" evidence="5">
    <location>
        <begin position="46"/>
        <end position="64"/>
    </location>
</feature>
<keyword evidence="7" id="KW-1185">Reference proteome</keyword>
<comment type="caution">
    <text evidence="6">The sequence shown here is derived from an EMBL/GenBank/DDBJ whole genome shotgun (WGS) entry which is preliminary data.</text>
</comment>
<reference evidence="6 7" key="1">
    <citation type="submission" date="2020-08" db="EMBL/GenBank/DDBJ databases">
        <title>A Genomic Blueprint of the Chicken Gut Microbiome.</title>
        <authorList>
            <person name="Gilroy R."/>
            <person name="Ravi A."/>
            <person name="Getino M."/>
            <person name="Pursley I."/>
            <person name="Horton D.L."/>
            <person name="Alikhan N.-F."/>
            <person name="Baker D."/>
            <person name="Gharbi K."/>
            <person name="Hall N."/>
            <person name="Watson M."/>
            <person name="Adriaenssens E.M."/>
            <person name="Foster-Nyarko E."/>
            <person name="Jarju S."/>
            <person name="Secka A."/>
            <person name="Antonio M."/>
            <person name="Oren A."/>
            <person name="Chaudhuri R."/>
            <person name="La Ragione R.M."/>
            <person name="Hildebrand F."/>
            <person name="Pallen M.J."/>
        </authorList>
    </citation>
    <scope>NUCLEOTIDE SEQUENCE [LARGE SCALE GENOMIC DNA]</scope>
    <source>
        <strain evidence="6 7">Sa1BUA1</strain>
    </source>
</reference>
<evidence type="ECO:0000256" key="4">
    <source>
        <dbReference type="ARBA" id="ARBA00023136"/>
    </source>
</evidence>
<sequence length="115" mass="11979">METARIVLAALTCALLLVAALSKVTEQQSMRDTAAHLGVPWPRYRAIGYLELAAVAGIVVGLWWAWLGVAAGAGVALLMVGAVVFHARAKDAPADMVPALALLVLAAGYTLTSLR</sequence>
<accession>A0ABR8Z1M9</accession>
<dbReference type="Pfam" id="PF13564">
    <property type="entry name" value="DoxX_2"/>
    <property type="match status" value="1"/>
</dbReference>
<name>A0ABR8Z1M9_9MICO</name>
<keyword evidence="4 5" id="KW-0472">Membrane</keyword>
<keyword evidence="3 5" id="KW-1133">Transmembrane helix</keyword>
<evidence type="ECO:0000256" key="1">
    <source>
        <dbReference type="ARBA" id="ARBA00004141"/>
    </source>
</evidence>
<comment type="subcellular location">
    <subcellularLocation>
        <location evidence="1">Membrane</location>
        <topology evidence="1">Multi-pass membrane protein</topology>
    </subcellularLocation>
</comment>
<protein>
    <submittedName>
        <fullName evidence="6">DoxX family protein</fullName>
    </submittedName>
</protein>
<proteinExistence type="predicted"/>
<keyword evidence="2 5" id="KW-0812">Transmembrane</keyword>
<organism evidence="6 7">
    <name type="scientific">Oceanitalea stevensii</name>
    <dbReference type="NCBI Taxonomy" id="2763072"/>
    <lineage>
        <taxon>Bacteria</taxon>
        <taxon>Bacillati</taxon>
        <taxon>Actinomycetota</taxon>
        <taxon>Actinomycetes</taxon>
        <taxon>Micrococcales</taxon>
        <taxon>Bogoriellaceae</taxon>
        <taxon>Georgenia</taxon>
    </lineage>
</organism>
<dbReference type="Proteomes" id="UP000661894">
    <property type="component" value="Unassembled WGS sequence"/>
</dbReference>
<evidence type="ECO:0000313" key="7">
    <source>
        <dbReference type="Proteomes" id="UP000661894"/>
    </source>
</evidence>
<dbReference type="RefSeq" id="WP_251839353.1">
    <property type="nucleotide sequence ID" value="NZ_JACSPO010000003.1"/>
</dbReference>
<feature type="transmembrane region" description="Helical" evidence="5">
    <location>
        <begin position="69"/>
        <end position="89"/>
    </location>
</feature>
<evidence type="ECO:0000256" key="2">
    <source>
        <dbReference type="ARBA" id="ARBA00022692"/>
    </source>
</evidence>
<dbReference type="InterPro" id="IPR032808">
    <property type="entry name" value="DoxX"/>
</dbReference>
<evidence type="ECO:0000313" key="6">
    <source>
        <dbReference type="EMBL" id="MBD8062232.1"/>
    </source>
</evidence>
<evidence type="ECO:0000256" key="3">
    <source>
        <dbReference type="ARBA" id="ARBA00022989"/>
    </source>
</evidence>